<keyword evidence="6" id="KW-0862">Zinc</keyword>
<feature type="region of interest" description="Disordered" evidence="11">
    <location>
        <begin position="94"/>
        <end position="116"/>
    </location>
</feature>
<feature type="region of interest" description="Disordered" evidence="11">
    <location>
        <begin position="167"/>
        <end position="234"/>
    </location>
</feature>
<evidence type="ECO:0000259" key="12">
    <source>
        <dbReference type="Pfam" id="PF13878"/>
    </source>
</evidence>
<evidence type="ECO:0000256" key="6">
    <source>
        <dbReference type="ARBA" id="ARBA00022833"/>
    </source>
</evidence>
<feature type="domain" description="N-acetyltransferase ESCO zinc-finger" evidence="12">
    <location>
        <begin position="573"/>
        <end position="612"/>
    </location>
</feature>
<dbReference type="PANTHER" id="PTHR45884">
    <property type="entry name" value="N-ACETYLTRANSFERASE ECO"/>
    <property type="match status" value="1"/>
</dbReference>
<organism evidence="14 15">
    <name type="scientific">Oncorhynchus mykiss</name>
    <name type="common">Rainbow trout</name>
    <name type="synonym">Salmo gairdneri</name>
    <dbReference type="NCBI Taxonomy" id="8022"/>
    <lineage>
        <taxon>Eukaryota</taxon>
        <taxon>Metazoa</taxon>
        <taxon>Chordata</taxon>
        <taxon>Craniata</taxon>
        <taxon>Vertebrata</taxon>
        <taxon>Euteleostomi</taxon>
        <taxon>Actinopterygii</taxon>
        <taxon>Neopterygii</taxon>
        <taxon>Teleostei</taxon>
        <taxon>Protacanthopterygii</taxon>
        <taxon>Salmoniformes</taxon>
        <taxon>Salmonidae</taxon>
        <taxon>Salmoninae</taxon>
        <taxon>Oncorhynchus</taxon>
    </lineage>
</organism>
<feature type="region of interest" description="Disordered" evidence="11">
    <location>
        <begin position="40"/>
        <end position="68"/>
    </location>
</feature>
<sequence>MCHHRSQHWPASQAVCGRNCVHDPVRQRAGLLFSLTVSAPHRQPVPSHGTACRREAQTPPPLPGVVSRQDKKRCSHVCLTEPSGGMKGWGREIYSSPQGPSSSTQNLLKEHGAHSPSSWKRALFKTVCERTAGKQNAGCGKQTTVPQLSNFVTLWITSACEVRNMMPSTTRKHSRPAERPVKDGGSPLKRKSPRLHQSPLKKMSARHQEKENCPSPQRSPAPSPLKIAQKRASPFQPAVVTGSFYGKRNPLYLTPLERKMLNETKSLPRLTTVDPYGILTDAEKKRMINSNKVKKVADVHRMKTGLKGNGNFKSSLINSSKPKAPTSTKQVEPKKGIPLTFGGLKSKPKPKIFVGAAFFSTGKKPASMYKKSALKSTKPALSFEKTNALVHASEGKQEKKQKAPSPKRCAVVVKKLQEELQSPPSVQDLLKSPGSPEALSPRAIAEKYGMSKDVSIVLNISLSPTCSGSPEINTQEDFITDAGSHAVFDLSDISPVTCISSPVKDSLADSVESSAVCTIFGSESKRPQRKAAQASPMNCSTPSSLGHPIPSAAKERRARKKRDMNKQAEADDQLIIDAGQKQFGATTCGSCGMIYSADSLEDNFQHTQFHKRFLDSITFVGWKKERVVADFWDGKIILVLPDDPKYAVRKAEDVRQLADNELGFQQVSLSCPSQAKTYLFVNSDRMVVGCLIAEHIRQGFRVLEQPEQTKDMTKEDFMEHHRVWCCSITPEKAICGVSRIWVFSLARRKGIATRMLDTVRNSFMYGGHLTKEEIAFSDPTPDGKLFATKYCETPAFMVYNFIG</sequence>
<dbReference type="GO" id="GO:0061733">
    <property type="term" value="F:protein-lysine-acetyltransferase activity"/>
    <property type="evidence" value="ECO:0007669"/>
    <property type="project" value="TreeGrafter"/>
</dbReference>
<feature type="compositionally biased region" description="Polar residues" evidence="11">
    <location>
        <begin position="95"/>
        <end position="107"/>
    </location>
</feature>
<keyword evidence="9" id="KW-0012">Acyltransferase</keyword>
<dbReference type="GO" id="GO:0000785">
    <property type="term" value="C:chromatin"/>
    <property type="evidence" value="ECO:0007669"/>
    <property type="project" value="TreeGrafter"/>
</dbReference>
<reference evidence="14" key="1">
    <citation type="journal article" date="2014" name="Nat. Commun.">
        <title>The rainbow trout genome provides novel insights into evolution after whole-genome duplication in vertebrates.</title>
        <authorList>
            <person name="Berthelot C."/>
            <person name="Brunet F."/>
            <person name="Chalopin D."/>
            <person name="Juanchich A."/>
            <person name="Bernard M."/>
            <person name="Noel B."/>
            <person name="Bento P."/>
            <person name="Da Silva C."/>
            <person name="Labadie K."/>
            <person name="Alberti A."/>
            <person name="Aury J.M."/>
            <person name="Louis A."/>
            <person name="Dehais P."/>
            <person name="Bardou P."/>
            <person name="Montfort J."/>
            <person name="Klopp C."/>
            <person name="Cabau C."/>
            <person name="Gaspin C."/>
            <person name="Thorgaard G.H."/>
            <person name="Boussaha M."/>
            <person name="Quillet E."/>
            <person name="Guyomard R."/>
            <person name="Galiana D."/>
            <person name="Bobe J."/>
            <person name="Volff J.N."/>
            <person name="Genet C."/>
            <person name="Wincker P."/>
            <person name="Jaillon O."/>
            <person name="Roest Crollius H."/>
            <person name="Guiguen Y."/>
        </authorList>
    </citation>
    <scope>NUCLEOTIDE SEQUENCE [LARGE SCALE GENOMIC DNA]</scope>
</reference>
<evidence type="ECO:0008006" key="16">
    <source>
        <dbReference type="Google" id="ProtNLM"/>
    </source>
</evidence>
<keyword evidence="5" id="KW-0863">Zinc-finger</keyword>
<keyword evidence="3" id="KW-0808">Transferase</keyword>
<keyword evidence="8" id="KW-0131">Cell cycle</keyword>
<dbReference type="EMBL" id="FR904439">
    <property type="protein sequence ID" value="CDQ63374.1"/>
    <property type="molecule type" value="Genomic_DNA"/>
</dbReference>
<evidence type="ECO:0000256" key="3">
    <source>
        <dbReference type="ARBA" id="ARBA00022679"/>
    </source>
</evidence>
<dbReference type="Pfam" id="PF13878">
    <property type="entry name" value="zf-C2H2_3"/>
    <property type="match status" value="1"/>
</dbReference>
<dbReference type="GO" id="GO:0008270">
    <property type="term" value="F:zinc ion binding"/>
    <property type="evidence" value="ECO:0007669"/>
    <property type="project" value="UniProtKB-KW"/>
</dbReference>
<dbReference type="PaxDb" id="8022-A0A060WDR1"/>
<comment type="similarity">
    <text evidence="2">Belongs to the acetyltransferase family. ECO subfamily.</text>
</comment>
<dbReference type="PANTHER" id="PTHR45884:SF3">
    <property type="entry name" value="N-ACETYLTRANSFERASE ESCO2"/>
    <property type="match status" value="1"/>
</dbReference>
<comment type="catalytic activity">
    <reaction evidence="10">
        <text>L-lysyl-[protein] + acetyl-CoA = N(6)-acetyl-L-lysyl-[protein] + CoA + H(+)</text>
        <dbReference type="Rhea" id="RHEA:45948"/>
        <dbReference type="Rhea" id="RHEA-COMP:9752"/>
        <dbReference type="Rhea" id="RHEA-COMP:10731"/>
        <dbReference type="ChEBI" id="CHEBI:15378"/>
        <dbReference type="ChEBI" id="CHEBI:29969"/>
        <dbReference type="ChEBI" id="CHEBI:57287"/>
        <dbReference type="ChEBI" id="CHEBI:57288"/>
        <dbReference type="ChEBI" id="CHEBI:61930"/>
    </reaction>
</comment>
<gene>
    <name evidence="14" type="ORF">GSONMT00069071001</name>
</gene>
<feature type="domain" description="N-acetyltransferase ESCO acetyl-transferase" evidence="13">
    <location>
        <begin position="731"/>
        <end position="799"/>
    </location>
</feature>
<feature type="region of interest" description="Disordered" evidence="11">
    <location>
        <begin position="304"/>
        <end position="341"/>
    </location>
</feature>
<dbReference type="GO" id="GO:0007064">
    <property type="term" value="P:mitotic sister chromatid cohesion"/>
    <property type="evidence" value="ECO:0007669"/>
    <property type="project" value="TreeGrafter"/>
</dbReference>
<dbReference type="InterPro" id="IPR028009">
    <property type="entry name" value="ESCO_Acetyltransf_dom"/>
</dbReference>
<evidence type="ECO:0000256" key="9">
    <source>
        <dbReference type="ARBA" id="ARBA00023315"/>
    </source>
</evidence>
<feature type="region of interest" description="Disordered" evidence="11">
    <location>
        <begin position="527"/>
        <end position="569"/>
    </location>
</feature>
<dbReference type="Pfam" id="PF13880">
    <property type="entry name" value="Acetyltransf_13"/>
    <property type="match status" value="1"/>
</dbReference>
<dbReference type="InterPro" id="IPR028005">
    <property type="entry name" value="AcTrfase_ESCO_Znf_dom"/>
</dbReference>
<name>A0A060WDR1_ONCMY</name>
<keyword evidence="7" id="KW-0539">Nucleus</keyword>
<evidence type="ECO:0000256" key="2">
    <source>
        <dbReference type="ARBA" id="ARBA00005816"/>
    </source>
</evidence>
<protein>
    <recommendedName>
        <fullName evidence="16">N-acetyltransferase ESCO acetyl-transferase domain-containing protein</fullName>
    </recommendedName>
</protein>
<comment type="subcellular location">
    <subcellularLocation>
        <location evidence="1">Nucleus</location>
    </subcellularLocation>
</comment>
<keyword evidence="4" id="KW-0479">Metal-binding</keyword>
<evidence type="ECO:0000256" key="10">
    <source>
        <dbReference type="ARBA" id="ARBA00047902"/>
    </source>
</evidence>
<dbReference type="STRING" id="8022.A0A060WDR1"/>
<proteinExistence type="inferred from homology"/>
<dbReference type="GO" id="GO:0005634">
    <property type="term" value="C:nucleus"/>
    <property type="evidence" value="ECO:0007669"/>
    <property type="project" value="UniProtKB-SubCell"/>
</dbReference>
<evidence type="ECO:0000256" key="8">
    <source>
        <dbReference type="ARBA" id="ARBA00023306"/>
    </source>
</evidence>
<feature type="compositionally biased region" description="Polar residues" evidence="11">
    <location>
        <begin position="311"/>
        <end position="330"/>
    </location>
</feature>
<evidence type="ECO:0000259" key="13">
    <source>
        <dbReference type="Pfam" id="PF13880"/>
    </source>
</evidence>
<evidence type="ECO:0000313" key="14">
    <source>
        <dbReference type="EMBL" id="CDQ63374.1"/>
    </source>
</evidence>
<evidence type="ECO:0000256" key="1">
    <source>
        <dbReference type="ARBA" id="ARBA00004123"/>
    </source>
</evidence>
<evidence type="ECO:0000256" key="4">
    <source>
        <dbReference type="ARBA" id="ARBA00022723"/>
    </source>
</evidence>
<dbReference type="Proteomes" id="UP000193380">
    <property type="component" value="Unassembled WGS sequence"/>
</dbReference>
<dbReference type="AlphaFoldDB" id="A0A060WDR1"/>
<accession>A0A060WDR1</accession>
<evidence type="ECO:0000256" key="5">
    <source>
        <dbReference type="ARBA" id="ARBA00022771"/>
    </source>
</evidence>
<feature type="compositionally biased region" description="Polar residues" evidence="11">
    <location>
        <begin position="535"/>
        <end position="544"/>
    </location>
</feature>
<evidence type="ECO:0000313" key="15">
    <source>
        <dbReference type="Proteomes" id="UP000193380"/>
    </source>
</evidence>
<evidence type="ECO:0000256" key="7">
    <source>
        <dbReference type="ARBA" id="ARBA00023242"/>
    </source>
</evidence>
<evidence type="ECO:0000256" key="11">
    <source>
        <dbReference type="SAM" id="MobiDB-lite"/>
    </source>
</evidence>
<reference evidence="14" key="2">
    <citation type="submission" date="2014-03" db="EMBL/GenBank/DDBJ databases">
        <authorList>
            <person name="Genoscope - CEA"/>
        </authorList>
    </citation>
    <scope>NUCLEOTIDE SEQUENCE</scope>
</reference>